<dbReference type="InterPro" id="IPR051127">
    <property type="entry name" value="Fungal_SecMet_Regulators"/>
</dbReference>
<keyword evidence="5" id="KW-0804">Transcription</keyword>
<evidence type="ECO:0000256" key="2">
    <source>
        <dbReference type="ARBA" id="ARBA00022771"/>
    </source>
</evidence>
<reference evidence="11" key="1">
    <citation type="submission" date="2020-03" db="EMBL/GenBank/DDBJ databases">
        <title>Draft Genome Sequence of Cylindrodendrum hubeiense.</title>
        <authorList>
            <person name="Buettner E."/>
            <person name="Kellner H."/>
        </authorList>
    </citation>
    <scope>NUCLEOTIDE SEQUENCE</scope>
    <source>
        <strain evidence="11">IHI 201604</strain>
    </source>
</reference>
<keyword evidence="4" id="KW-0805">Transcription regulation</keyword>
<dbReference type="PANTHER" id="PTHR47424">
    <property type="entry name" value="REGULATORY PROTEIN GAL4"/>
    <property type="match status" value="1"/>
</dbReference>
<dbReference type="PANTHER" id="PTHR47424:SF5">
    <property type="entry name" value="ZN(II)2CYS6 TRANSCRIPTION FACTOR (EUROFUNG)"/>
    <property type="match status" value="1"/>
</dbReference>
<dbReference type="PROSITE" id="PS50089">
    <property type="entry name" value="ZF_RING_2"/>
    <property type="match status" value="1"/>
</dbReference>
<dbReference type="OrthoDB" id="441210at2759"/>
<dbReference type="GO" id="GO:0008270">
    <property type="term" value="F:zinc ion binding"/>
    <property type="evidence" value="ECO:0007669"/>
    <property type="project" value="UniProtKB-KW"/>
</dbReference>
<name>A0A9P5H1B5_9HYPO</name>
<evidence type="ECO:0000256" key="5">
    <source>
        <dbReference type="ARBA" id="ARBA00023163"/>
    </source>
</evidence>
<dbReference type="CDD" id="cd12148">
    <property type="entry name" value="fungal_TF_MHR"/>
    <property type="match status" value="1"/>
</dbReference>
<feature type="compositionally biased region" description="Polar residues" evidence="9">
    <location>
        <begin position="922"/>
        <end position="934"/>
    </location>
</feature>
<dbReference type="SUPFAM" id="SSF57850">
    <property type="entry name" value="RING/U-box"/>
    <property type="match status" value="1"/>
</dbReference>
<dbReference type="GO" id="GO:0000978">
    <property type="term" value="F:RNA polymerase II cis-regulatory region sequence-specific DNA binding"/>
    <property type="evidence" value="ECO:0007669"/>
    <property type="project" value="TreeGrafter"/>
</dbReference>
<dbReference type="SMART" id="SM00906">
    <property type="entry name" value="Fungal_trans"/>
    <property type="match status" value="1"/>
</dbReference>
<protein>
    <recommendedName>
        <fullName evidence="10">RING-type domain-containing protein</fullName>
    </recommendedName>
</protein>
<dbReference type="GO" id="GO:0000435">
    <property type="term" value="P:positive regulation of transcription from RNA polymerase II promoter by galactose"/>
    <property type="evidence" value="ECO:0007669"/>
    <property type="project" value="TreeGrafter"/>
</dbReference>
<dbReference type="GO" id="GO:0006351">
    <property type="term" value="P:DNA-templated transcription"/>
    <property type="evidence" value="ECO:0007669"/>
    <property type="project" value="InterPro"/>
</dbReference>
<comment type="caution">
    <text evidence="11">The sequence shown here is derived from an EMBL/GenBank/DDBJ whole genome shotgun (WGS) entry which is preliminary data.</text>
</comment>
<feature type="domain" description="RING-type" evidence="10">
    <location>
        <begin position="447"/>
        <end position="496"/>
    </location>
</feature>
<dbReference type="PROSITE" id="PS00518">
    <property type="entry name" value="ZF_RING_1"/>
    <property type="match status" value="1"/>
</dbReference>
<proteinExistence type="predicted"/>
<keyword evidence="8" id="KW-0175">Coiled coil</keyword>
<evidence type="ECO:0000256" key="1">
    <source>
        <dbReference type="ARBA" id="ARBA00022723"/>
    </source>
</evidence>
<dbReference type="InterPro" id="IPR017907">
    <property type="entry name" value="Znf_RING_CS"/>
</dbReference>
<evidence type="ECO:0000259" key="10">
    <source>
        <dbReference type="PROSITE" id="PS50089"/>
    </source>
</evidence>
<dbReference type="GO" id="GO:0000981">
    <property type="term" value="F:DNA-binding transcription factor activity, RNA polymerase II-specific"/>
    <property type="evidence" value="ECO:0007669"/>
    <property type="project" value="TreeGrafter"/>
</dbReference>
<organism evidence="11 12">
    <name type="scientific">Cylindrodendrum hubeiense</name>
    <dbReference type="NCBI Taxonomy" id="595255"/>
    <lineage>
        <taxon>Eukaryota</taxon>
        <taxon>Fungi</taxon>
        <taxon>Dikarya</taxon>
        <taxon>Ascomycota</taxon>
        <taxon>Pezizomycotina</taxon>
        <taxon>Sordariomycetes</taxon>
        <taxon>Hypocreomycetidae</taxon>
        <taxon>Hypocreales</taxon>
        <taxon>Nectriaceae</taxon>
        <taxon>Cylindrodendrum</taxon>
    </lineage>
</organism>
<dbReference type="InterPro" id="IPR001841">
    <property type="entry name" value="Znf_RING"/>
</dbReference>
<evidence type="ECO:0000313" key="11">
    <source>
        <dbReference type="EMBL" id="KAF7545843.1"/>
    </source>
</evidence>
<dbReference type="AlphaFoldDB" id="A0A9P5H1B5"/>
<dbReference type="Proteomes" id="UP000722485">
    <property type="component" value="Unassembled WGS sequence"/>
</dbReference>
<evidence type="ECO:0000256" key="4">
    <source>
        <dbReference type="ARBA" id="ARBA00023015"/>
    </source>
</evidence>
<evidence type="ECO:0000313" key="12">
    <source>
        <dbReference type="Proteomes" id="UP000722485"/>
    </source>
</evidence>
<keyword evidence="2 7" id="KW-0863">Zinc-finger</keyword>
<gene>
    <name evidence="11" type="ORF">G7Z17_g8858</name>
</gene>
<dbReference type="Pfam" id="PF04082">
    <property type="entry name" value="Fungal_trans"/>
    <property type="match status" value="1"/>
</dbReference>
<feature type="region of interest" description="Disordered" evidence="9">
    <location>
        <begin position="875"/>
        <end position="948"/>
    </location>
</feature>
<dbReference type="GO" id="GO:0005634">
    <property type="term" value="C:nucleus"/>
    <property type="evidence" value="ECO:0007669"/>
    <property type="project" value="TreeGrafter"/>
</dbReference>
<accession>A0A9P5H1B5</accession>
<evidence type="ECO:0000256" key="9">
    <source>
        <dbReference type="SAM" id="MobiDB-lite"/>
    </source>
</evidence>
<feature type="coiled-coil region" evidence="8">
    <location>
        <begin position="989"/>
        <end position="1016"/>
    </location>
</feature>
<dbReference type="EMBL" id="JAANBB010000236">
    <property type="protein sequence ID" value="KAF7545843.1"/>
    <property type="molecule type" value="Genomic_DNA"/>
</dbReference>
<evidence type="ECO:0000256" key="3">
    <source>
        <dbReference type="ARBA" id="ARBA00022833"/>
    </source>
</evidence>
<evidence type="ECO:0000256" key="6">
    <source>
        <dbReference type="ARBA" id="ARBA00023242"/>
    </source>
</evidence>
<keyword evidence="3" id="KW-0862">Zinc</keyword>
<sequence>MDRQTSSYLGASSIKAALLVMLKVQPQLKDSLSQPLTNFETTNNLSGLQQRIACPKENCRIPWSWKGQTLIDAYFKRVHVFVPMLDEPSFRADCLGGQRCDSPWLGLLNMVFAMGSIAAMKSDDFSHFEYYHKAMEHLTIDSLGSSHIEIVQALALLGGYYLHYVNRPNMANAVLGAALRTASALGLHRQSQTPGSSDGAAVEVRRRTWWSLICLDTWATTTLGRPSLGRWGPEVNIRPPEVGVDEGHDSAQHVGILPLVENIKFCQIATQVQDMLAVAPLLKTEDRRNMNAQLINWYNNLPWLLRSNDPCAEPLYLSRCVMKWRYQNLRMLLHRPILLSMATNGANSHAGENEIAAVETCRELAKATIDEISREWARNQMSGWNAVWFLYQAVMVPLNLRHKLRSLGLRDISVLPTSVNRSVSSAIPVLRIQPARPFPAGIMDTVPICNNLKCRTDLGDRALVTSCGHIFCIECAHRTGLAGQDNERRTICPACNCQFNSPDDVIISNLNPSDEYKTTVLSGLNPSVIMECAGRALGFWTFQTTQQTFYQQHLYKTLNEKFASAEDDKSVSLECRSFIAKLTETDLAAEQGVLRRKNMDILQAYKEKSRKLLHIQELYDKVKRKAEMGDIQQAASDAVDSSLQVPPRTNHGFGVMGVHELGEGNTMPAFGQSHRFDMAGMNTGLPRSHATLSRDDNHWPRLGGATHSDLSSTPIGGPRHHGFANSSLINRTSSLPALVGTPAPVSGAVRGTTAPSFANNRVGLAGVGLTSGLKWYTANKTKNSNSVQMFLALESKKIQFAPLLLNFAELGRRSEALGSSHAKQPSLKKRYSLMDLRRPNETWRLRPVDQLGLQNSRSSEELRRREIVDGVEEAEDNWSTLSNSSTSTIYNPRSSEQNLGSEPGPSSEPGLNAEQRLDSYQGLGSKQSLGSDQSWDSEQDPDSASHGISDWELGMIEPMVAEMAVTGKPKFIRLSRMTTEVQPGKLDKLDKLKGQVSNLRTKCDTLRGEMSNLQRLVDGMRWVGEDWLGKGPNDRLTGAQAVLLAEEIKDRALCYEQWCPQLRVKYDTMVAEDEARARIEAVKARIERRIERRIKRRIQAAENKAKIGPGINSEVVSGDMAEAGDV</sequence>
<dbReference type="InterPro" id="IPR013083">
    <property type="entry name" value="Znf_RING/FYVE/PHD"/>
</dbReference>
<feature type="compositionally biased region" description="Low complexity" evidence="9">
    <location>
        <begin position="879"/>
        <end position="888"/>
    </location>
</feature>
<keyword evidence="12" id="KW-1185">Reference proteome</keyword>
<keyword evidence="6" id="KW-0539">Nucleus</keyword>
<keyword evidence="1" id="KW-0479">Metal-binding</keyword>
<evidence type="ECO:0000256" key="7">
    <source>
        <dbReference type="PROSITE-ProRule" id="PRU00175"/>
    </source>
</evidence>
<dbReference type="Gene3D" id="3.30.40.10">
    <property type="entry name" value="Zinc/RING finger domain, C3HC4 (zinc finger)"/>
    <property type="match status" value="1"/>
</dbReference>
<evidence type="ECO:0000256" key="8">
    <source>
        <dbReference type="SAM" id="Coils"/>
    </source>
</evidence>
<feature type="compositionally biased region" description="Polar residues" evidence="9">
    <location>
        <begin position="889"/>
        <end position="900"/>
    </location>
</feature>
<dbReference type="InterPro" id="IPR007219">
    <property type="entry name" value="XnlR_reg_dom"/>
</dbReference>